<name>A0A017RWA4_9CLOT</name>
<dbReference type="Proteomes" id="UP000019681">
    <property type="component" value="Unassembled WGS sequence"/>
</dbReference>
<dbReference type="OrthoDB" id="2529553at2"/>
<reference evidence="1 2" key="1">
    <citation type="journal article" date="2014" name="Genome Announc.">
        <title>Draft Genome Sequence of Fervidicella metallireducens Strain AeBT, an Iron-Reducing Thermoanaerobe from the Great Artesian Basin.</title>
        <authorList>
            <person name="Patel B.K."/>
        </authorList>
    </citation>
    <scope>NUCLEOTIDE SEQUENCE [LARGE SCALE GENOMIC DNA]</scope>
    <source>
        <strain evidence="1 2">AeB</strain>
    </source>
</reference>
<proteinExistence type="predicted"/>
<accession>A0A017RWA4</accession>
<dbReference type="STRING" id="1403537.Q428_05480"/>
<dbReference type="AlphaFoldDB" id="A0A017RWA4"/>
<organism evidence="1 2">
    <name type="scientific">Fervidicella metallireducens AeB</name>
    <dbReference type="NCBI Taxonomy" id="1403537"/>
    <lineage>
        <taxon>Bacteria</taxon>
        <taxon>Bacillati</taxon>
        <taxon>Bacillota</taxon>
        <taxon>Clostridia</taxon>
        <taxon>Eubacteriales</taxon>
        <taxon>Clostridiaceae</taxon>
        <taxon>Fervidicella</taxon>
    </lineage>
</organism>
<dbReference type="RefSeq" id="WP_035378871.1">
    <property type="nucleotide sequence ID" value="NZ_AZQP01000012.1"/>
</dbReference>
<gene>
    <name evidence="1" type="ORF">Q428_05480</name>
</gene>
<dbReference type="EMBL" id="AZQP01000012">
    <property type="protein sequence ID" value="EYE88891.1"/>
    <property type="molecule type" value="Genomic_DNA"/>
</dbReference>
<sequence>MNEIDLFINLLDNDGANFLLQKFKDNVKSDNLSLKRIKLKKIFKNVSNKAKGKRTNTNPFHFAISCFKNEAYEKFSRNELLETLRSDLQGVIPNYVKFANVLYFYNDIVVENMEKIIENYNNNVNLFKDIGEFKTIDEVEKFLLNDKMCKLHIKDVAIKKIKDDMDTSQKIKYDIIEPIIKDWDLVTFQNKLYEESQKIQLI</sequence>
<keyword evidence="2" id="KW-1185">Reference proteome</keyword>
<comment type="caution">
    <text evidence="1">The sequence shown here is derived from an EMBL/GenBank/DDBJ whole genome shotgun (WGS) entry which is preliminary data.</text>
</comment>
<evidence type="ECO:0000313" key="2">
    <source>
        <dbReference type="Proteomes" id="UP000019681"/>
    </source>
</evidence>
<evidence type="ECO:0000313" key="1">
    <source>
        <dbReference type="EMBL" id="EYE88891.1"/>
    </source>
</evidence>
<protein>
    <submittedName>
        <fullName evidence="1">Uncharacterized protein</fullName>
    </submittedName>
</protein>